<keyword evidence="4 6" id="KW-0698">rRNA processing</keyword>
<dbReference type="RefSeq" id="XP_069232819.1">
    <property type="nucleotide sequence ID" value="XM_069370296.1"/>
</dbReference>
<feature type="compositionally biased region" description="Basic and acidic residues" evidence="8">
    <location>
        <begin position="199"/>
        <end position="215"/>
    </location>
</feature>
<comment type="function">
    <text evidence="1 6">Involved in nucleolar processing of pre-18S ribosomal RNA.</text>
</comment>
<keyword evidence="7" id="KW-0175">Coiled coil</keyword>
<dbReference type="InterPro" id="IPR007144">
    <property type="entry name" value="SSU_processome_Utp11"/>
</dbReference>
<sequence length="278" mass="31313">MSSMRNAVQRRNHKERAQPLERQKWGLLEKRKDYSLRAKDHNQKKRKLNALKAKAADRNEDEFYFGMMNSSTKNGVKVAKRGAENSGGGGKSLSMDVVKLMKTQDVAYLRTVLQSTRKEIARLEQEVTALENGVKIGASFGKNRIVFGDEGEELDPRDEDMDGFDDMDEFAGFDGLEGMEPLDGLDDLDGPDTDMSDAPEEKAEPKPTTKEEKAARAAAKRKKHHIETRRNKLGAAKDREEDLSTALRELEDQRVQMNGKKGGVNKSGTKFKVRQRVK</sequence>
<feature type="coiled-coil region" evidence="7">
    <location>
        <begin position="106"/>
        <end position="133"/>
    </location>
</feature>
<dbReference type="GO" id="GO:0006364">
    <property type="term" value="P:rRNA processing"/>
    <property type="evidence" value="ECO:0007669"/>
    <property type="project" value="UniProtKB-UniRule"/>
</dbReference>
<organism evidence="9 10">
    <name type="scientific">Cladosporium halotolerans</name>
    <dbReference type="NCBI Taxonomy" id="1052096"/>
    <lineage>
        <taxon>Eukaryota</taxon>
        <taxon>Fungi</taxon>
        <taxon>Dikarya</taxon>
        <taxon>Ascomycota</taxon>
        <taxon>Pezizomycotina</taxon>
        <taxon>Dothideomycetes</taxon>
        <taxon>Dothideomycetidae</taxon>
        <taxon>Cladosporiales</taxon>
        <taxon>Cladosporiaceae</taxon>
        <taxon>Cladosporium</taxon>
    </lineage>
</organism>
<evidence type="ECO:0000256" key="2">
    <source>
        <dbReference type="ARBA" id="ARBA00004604"/>
    </source>
</evidence>
<keyword evidence="5 6" id="KW-0539">Nucleus</keyword>
<comment type="similarity">
    <text evidence="3 6">Belongs to the UTP11 family.</text>
</comment>
<evidence type="ECO:0000256" key="5">
    <source>
        <dbReference type="ARBA" id="ARBA00023242"/>
    </source>
</evidence>
<dbReference type="Proteomes" id="UP000803884">
    <property type="component" value="Unassembled WGS sequence"/>
</dbReference>
<feature type="region of interest" description="Disordered" evidence="8">
    <location>
        <begin position="147"/>
        <end position="278"/>
    </location>
</feature>
<evidence type="ECO:0000313" key="10">
    <source>
        <dbReference type="Proteomes" id="UP000803884"/>
    </source>
</evidence>
<reference evidence="9 10" key="1">
    <citation type="journal article" date="2020" name="Microbiol. Resour. Announc.">
        <title>Draft Genome Sequence of a Cladosporium Species Isolated from the Mesophotic Ascidian Didemnum maculosum.</title>
        <authorList>
            <person name="Gioti A."/>
            <person name="Siaperas R."/>
            <person name="Nikolaivits E."/>
            <person name="Le Goff G."/>
            <person name="Ouazzani J."/>
            <person name="Kotoulas G."/>
            <person name="Topakas E."/>
        </authorList>
    </citation>
    <scope>NUCLEOTIDE SEQUENCE [LARGE SCALE GENOMIC DNA]</scope>
    <source>
        <strain evidence="9 10">TM138-S3</strain>
    </source>
</reference>
<dbReference type="GeneID" id="96003134"/>
<feature type="compositionally biased region" description="Acidic residues" evidence="8">
    <location>
        <begin position="149"/>
        <end position="171"/>
    </location>
</feature>
<evidence type="ECO:0000256" key="1">
    <source>
        <dbReference type="ARBA" id="ARBA00004099"/>
    </source>
</evidence>
<proteinExistence type="inferred from homology"/>
<dbReference type="Pfam" id="PF03998">
    <property type="entry name" value="Utp11"/>
    <property type="match status" value="1"/>
</dbReference>
<dbReference type="AlphaFoldDB" id="A0AB34L304"/>
<feature type="compositionally biased region" description="Basic residues" evidence="8">
    <location>
        <begin position="218"/>
        <end position="227"/>
    </location>
</feature>
<feature type="region of interest" description="Disordered" evidence="8">
    <location>
        <begin position="1"/>
        <end position="24"/>
    </location>
</feature>
<evidence type="ECO:0000256" key="8">
    <source>
        <dbReference type="SAM" id="MobiDB-lite"/>
    </source>
</evidence>
<dbReference type="GO" id="GO:0032040">
    <property type="term" value="C:small-subunit processome"/>
    <property type="evidence" value="ECO:0007669"/>
    <property type="project" value="UniProtKB-UniRule"/>
</dbReference>
<evidence type="ECO:0000256" key="6">
    <source>
        <dbReference type="PIRNR" id="PIRNR015952"/>
    </source>
</evidence>
<accession>A0AB34L304</accession>
<evidence type="ECO:0000256" key="3">
    <source>
        <dbReference type="ARBA" id="ARBA00008105"/>
    </source>
</evidence>
<dbReference type="PANTHER" id="PTHR12838:SF0">
    <property type="entry name" value="U3 SMALL NUCLEOLAR RNA-ASSOCIATED PROTEIN 11-RELATED"/>
    <property type="match status" value="1"/>
</dbReference>
<feature type="compositionally biased region" description="Acidic residues" evidence="8">
    <location>
        <begin position="183"/>
        <end position="198"/>
    </location>
</feature>
<feature type="compositionally biased region" description="Basic residues" evidence="8">
    <location>
        <begin position="269"/>
        <end position="278"/>
    </location>
</feature>
<evidence type="ECO:0000256" key="4">
    <source>
        <dbReference type="ARBA" id="ARBA00022552"/>
    </source>
</evidence>
<evidence type="ECO:0000313" key="9">
    <source>
        <dbReference type="EMBL" id="KAL1589714.1"/>
    </source>
</evidence>
<dbReference type="PANTHER" id="PTHR12838">
    <property type="entry name" value="U3 SMALL NUCLEOLAR RNA-ASSOCIATED PROTEIN 11"/>
    <property type="match status" value="1"/>
</dbReference>
<gene>
    <name evidence="9" type="ORF">WHR41_01690</name>
</gene>
<feature type="compositionally biased region" description="Basic and acidic residues" evidence="8">
    <location>
        <begin position="15"/>
        <end position="24"/>
    </location>
</feature>
<comment type="subunit">
    <text evidence="6">Component of the ribosomal small subunit (SSU) processome.</text>
</comment>
<comment type="subcellular location">
    <subcellularLocation>
        <location evidence="2 6">Nucleus</location>
        <location evidence="2 6">Nucleolus</location>
    </subcellularLocation>
</comment>
<protein>
    <recommendedName>
        <fullName evidence="6">U3 small nucleolar RNA-associated protein 11</fullName>
        <shortName evidence="6">U3 snoRNA-associated protein 11</shortName>
    </recommendedName>
</protein>
<keyword evidence="10" id="KW-1185">Reference proteome</keyword>
<evidence type="ECO:0000256" key="7">
    <source>
        <dbReference type="SAM" id="Coils"/>
    </source>
</evidence>
<feature type="compositionally biased region" description="Low complexity" evidence="8">
    <location>
        <begin position="172"/>
        <end position="182"/>
    </location>
</feature>
<dbReference type="EMBL" id="JAAQHG020000004">
    <property type="protein sequence ID" value="KAL1589714.1"/>
    <property type="molecule type" value="Genomic_DNA"/>
</dbReference>
<dbReference type="PIRSF" id="PIRSF015952">
    <property type="entry name" value="U3snoRNP11"/>
    <property type="match status" value="1"/>
</dbReference>
<name>A0AB34L304_9PEZI</name>
<feature type="compositionally biased region" description="Basic and acidic residues" evidence="8">
    <location>
        <begin position="235"/>
        <end position="254"/>
    </location>
</feature>
<comment type="caution">
    <text evidence="9">The sequence shown here is derived from an EMBL/GenBank/DDBJ whole genome shotgun (WGS) entry which is preliminary data.</text>
</comment>